<dbReference type="PANTHER" id="PTHR43546">
    <property type="entry name" value="UPF0173 METAL-DEPENDENT HYDROLASE MJ1163-RELATED"/>
    <property type="match status" value="1"/>
</dbReference>
<evidence type="ECO:0000313" key="2">
    <source>
        <dbReference type="EMBL" id="HGM58103.1"/>
    </source>
</evidence>
<dbReference type="AlphaFoldDB" id="A0A7C4H8B9"/>
<comment type="similarity">
    <text evidence="1">Belongs to the UPF0282 family.</text>
</comment>
<dbReference type="InterPro" id="IPR050114">
    <property type="entry name" value="UPF0173_UPF0282_UlaG_hydrolase"/>
</dbReference>
<name>A0A7C4H8B9_STAMA</name>
<dbReference type="PANTHER" id="PTHR43546:SF4">
    <property type="entry name" value="UPF0282 PROTEIN MJ1629"/>
    <property type="match status" value="1"/>
</dbReference>
<dbReference type="EMBL" id="DTBJ01000010">
    <property type="protein sequence ID" value="HGM58103.1"/>
    <property type="molecule type" value="Genomic_DNA"/>
</dbReference>
<dbReference type="HAMAP" id="MF_01406">
    <property type="entry name" value="UPF0282"/>
    <property type="match status" value="1"/>
</dbReference>
<gene>
    <name evidence="2" type="ORF">ENU14_00715</name>
</gene>
<evidence type="ECO:0000256" key="1">
    <source>
        <dbReference type="HAMAP-Rule" id="MF_01406"/>
    </source>
</evidence>
<dbReference type="SUPFAM" id="SSF56281">
    <property type="entry name" value="Metallo-hydrolase/oxidoreductase"/>
    <property type="match status" value="1"/>
</dbReference>
<dbReference type="InterPro" id="IPR014426">
    <property type="entry name" value="UPF0282_hydrls"/>
</dbReference>
<dbReference type="Gene3D" id="3.60.15.10">
    <property type="entry name" value="Ribonuclease Z/Hydroxyacylglutathione hydrolase-like"/>
    <property type="match status" value="1"/>
</dbReference>
<reference evidence="2" key="1">
    <citation type="journal article" date="2020" name="mSystems">
        <title>Genome- and Community-Level Interaction Insights into Carbon Utilization and Element Cycling Functions of Hydrothermarchaeota in Hydrothermal Sediment.</title>
        <authorList>
            <person name="Zhou Z."/>
            <person name="Liu Y."/>
            <person name="Xu W."/>
            <person name="Pan J."/>
            <person name="Luo Z.H."/>
            <person name="Li M."/>
        </authorList>
    </citation>
    <scope>NUCLEOTIDE SEQUENCE [LARGE SCALE GENOMIC DNA]</scope>
    <source>
        <strain evidence="2">SpSt-642</strain>
    </source>
</reference>
<dbReference type="InterPro" id="IPR036866">
    <property type="entry name" value="RibonucZ/Hydroxyglut_hydro"/>
</dbReference>
<accession>A0A7C4H8B9</accession>
<dbReference type="PIRSF" id="PIRSF004944">
    <property type="entry name" value="UCP004944_hydrls"/>
    <property type="match status" value="1"/>
</dbReference>
<sequence length="298" mass="34580">MISLSRVKLIGFDSMGTRSMATVIETDSYKIFIDPGVSYAPYRYGLPPHPVELSTLEKHLNTIYSEMIDTDIVIISHYHRDHYLYRNIEIDYYRNKILFIKDPLNSINHSQRIRAYVLLNKNNVKNIVKELHIADYSKHNLGDIEISFSPPVPHGIENSRLGYVVMTFVKTRDFSLLHASDVQGPIEDKTTDIILRYNPDILIISGIPTYFEGYRFKKEDLEKGLNNLEYIVKNLKPYSTVIVDHHLLRDLDYKSKISRVLEKGLENNIKVLTAAEYMGYEVKPLEAMRKILWRGGNQ</sequence>
<proteinExistence type="inferred from homology"/>
<protein>
    <recommendedName>
        <fullName evidence="1">UPF0282 protein ENU14_00715</fullName>
    </recommendedName>
</protein>
<organism evidence="2">
    <name type="scientific">Staphylothermus marinus</name>
    <dbReference type="NCBI Taxonomy" id="2280"/>
    <lineage>
        <taxon>Archaea</taxon>
        <taxon>Thermoproteota</taxon>
        <taxon>Thermoprotei</taxon>
        <taxon>Desulfurococcales</taxon>
        <taxon>Desulfurococcaceae</taxon>
        <taxon>Staphylothermus</taxon>
    </lineage>
</organism>
<comment type="caution">
    <text evidence="2">The sequence shown here is derived from an EMBL/GenBank/DDBJ whole genome shotgun (WGS) entry which is preliminary data.</text>
</comment>